<comment type="caution">
    <text evidence="2">The sequence shown here is derived from an EMBL/GenBank/DDBJ whole genome shotgun (WGS) entry which is preliminary data.</text>
</comment>
<reference evidence="2 3" key="1">
    <citation type="submission" date="2023-06" db="EMBL/GenBank/DDBJ databases">
        <title>Sporosarcina sp. nov., isolated from Korean traditional fermented seafood 'Jeotgal'.</title>
        <authorList>
            <person name="Yang A.I."/>
            <person name="Shin N.-R."/>
        </authorList>
    </citation>
    <scope>NUCLEOTIDE SEQUENCE [LARGE SCALE GENOMIC DNA]</scope>
    <source>
        <strain evidence="2 3">KCTC13119</strain>
    </source>
</reference>
<dbReference type="InterPro" id="IPR010718">
    <property type="entry name" value="DUF1294"/>
</dbReference>
<evidence type="ECO:0000313" key="2">
    <source>
        <dbReference type="EMBL" id="MDW0112902.1"/>
    </source>
</evidence>
<gene>
    <name evidence="2" type="ORF">QT711_06865</name>
</gene>
<organism evidence="2 3">
    <name type="scientific">Sporosarcina saromensis</name>
    <dbReference type="NCBI Taxonomy" id="359365"/>
    <lineage>
        <taxon>Bacteria</taxon>
        <taxon>Bacillati</taxon>
        <taxon>Bacillota</taxon>
        <taxon>Bacilli</taxon>
        <taxon>Bacillales</taxon>
        <taxon>Caryophanaceae</taxon>
        <taxon>Sporosarcina</taxon>
    </lineage>
</organism>
<feature type="transmembrane region" description="Helical" evidence="1">
    <location>
        <begin position="70"/>
        <end position="91"/>
    </location>
</feature>
<keyword evidence="3" id="KW-1185">Reference proteome</keyword>
<keyword evidence="1" id="KW-0472">Membrane</keyword>
<feature type="transmembrane region" description="Helical" evidence="1">
    <location>
        <begin position="39"/>
        <end position="58"/>
    </location>
</feature>
<protein>
    <submittedName>
        <fullName evidence="2">DUF1294 domain-containing protein</fullName>
    </submittedName>
</protein>
<proteinExistence type="predicted"/>
<dbReference type="EMBL" id="JAUBDI010000004">
    <property type="protein sequence ID" value="MDW0112902.1"/>
    <property type="molecule type" value="Genomic_DNA"/>
</dbReference>
<feature type="transmembrane region" description="Helical" evidence="1">
    <location>
        <begin position="6"/>
        <end position="23"/>
    </location>
</feature>
<name>A0ABU4G7D8_9BACL</name>
<accession>A0ABU4G7D8</accession>
<keyword evidence="1" id="KW-0812">Transmembrane</keyword>
<evidence type="ECO:0000313" key="3">
    <source>
        <dbReference type="Proteomes" id="UP001282284"/>
    </source>
</evidence>
<dbReference type="Proteomes" id="UP001282284">
    <property type="component" value="Unassembled WGS sequence"/>
</dbReference>
<sequence length="96" mass="11128">MNEIFISWILFVSIWAFAAMGYDKRQAKRKARRVPEKNLWFLAFVGGAIGSYAGMLIFNHKTRRTTFRIGFLLLAVVYILLILYLLGIDILKITSR</sequence>
<evidence type="ECO:0000256" key="1">
    <source>
        <dbReference type="SAM" id="Phobius"/>
    </source>
</evidence>
<dbReference type="Pfam" id="PF06961">
    <property type="entry name" value="DUF1294"/>
    <property type="match status" value="1"/>
</dbReference>
<dbReference type="RefSeq" id="WP_317942876.1">
    <property type="nucleotide sequence ID" value="NZ_JAUBDI010000004.1"/>
</dbReference>
<keyword evidence="1" id="KW-1133">Transmembrane helix</keyword>